<proteinExistence type="predicted"/>
<organism evidence="1 2">
    <name type="scientific">Methanobrevibacter millerae</name>
    <dbReference type="NCBI Taxonomy" id="230361"/>
    <lineage>
        <taxon>Archaea</taxon>
        <taxon>Methanobacteriati</taxon>
        <taxon>Methanobacteriota</taxon>
        <taxon>Methanomada group</taxon>
        <taxon>Methanobacteria</taxon>
        <taxon>Methanobacteriales</taxon>
        <taxon>Methanobacteriaceae</taxon>
        <taxon>Methanobrevibacter</taxon>
    </lineage>
</organism>
<dbReference type="RefSeq" id="WP_149731455.1">
    <property type="nucleotide sequence ID" value="NZ_FMXB01000005.1"/>
</dbReference>
<name>A0A1G5VSU3_9EURY</name>
<dbReference type="Proteomes" id="UP000323439">
    <property type="component" value="Unassembled WGS sequence"/>
</dbReference>
<gene>
    <name evidence="1" type="ORF">SAMN02910315_00874</name>
</gene>
<dbReference type="EMBL" id="FMXB01000005">
    <property type="protein sequence ID" value="SDA48922.1"/>
    <property type="molecule type" value="Genomic_DNA"/>
</dbReference>
<keyword evidence="2" id="KW-1185">Reference proteome</keyword>
<accession>A0A1G5VSU3</accession>
<dbReference type="AlphaFoldDB" id="A0A1G5VSU3"/>
<sequence length="244" mass="27019">MKYKKILIILTLLMVGFLFISTVNAGWFDFLSPAEEKEISIQDEFDSAKFGINASYENASVILLESTPLEKNFHPEIYVDTIDLSEYGVDKANVAVGSTNTKPSTCKIQVKLNIDLKNATLVELRNNSKSIMGTPVEDELTGNLSSILDDSFNKKNNWSTRNLEFSFAATNPKSGKSEGHNLPISLKNASYKDGILSFTEEVSDNSTGHDFSEIIGGNSTVSFYMHNNKTSIYYYIHMPPISGG</sequence>
<evidence type="ECO:0000313" key="2">
    <source>
        <dbReference type="Proteomes" id="UP000323439"/>
    </source>
</evidence>
<evidence type="ECO:0000313" key="1">
    <source>
        <dbReference type="EMBL" id="SDA48922.1"/>
    </source>
</evidence>
<reference evidence="1 2" key="1">
    <citation type="submission" date="2016-10" db="EMBL/GenBank/DDBJ databases">
        <authorList>
            <person name="Varghese N."/>
            <person name="Submissions S."/>
        </authorList>
    </citation>
    <scope>NUCLEOTIDE SEQUENCE [LARGE SCALE GENOMIC DNA]</scope>
    <source>
        <strain evidence="1 2">DSM 16643</strain>
    </source>
</reference>
<protein>
    <submittedName>
        <fullName evidence="1">Uncharacterized protein</fullName>
    </submittedName>
</protein>